<proteinExistence type="predicted"/>
<name>A0A2U1E330_9FIRM</name>
<dbReference type="EMBL" id="QEKV01000005">
    <property type="protein sequence ID" value="PVY94305.1"/>
    <property type="molecule type" value="Genomic_DNA"/>
</dbReference>
<accession>A0A2U1E330</accession>
<protein>
    <submittedName>
        <fullName evidence="1">ABC-type phosphate/phosphonate transport system substrate-binding protein</fullName>
    </submittedName>
</protein>
<dbReference type="PANTHER" id="PTHR35841">
    <property type="entry name" value="PHOSPHONATES-BINDING PERIPLASMIC PROTEIN"/>
    <property type="match status" value="1"/>
</dbReference>
<keyword evidence="2" id="KW-1185">Reference proteome</keyword>
<dbReference type="RefSeq" id="WP_116480098.1">
    <property type="nucleotide sequence ID" value="NZ_QEKV01000005.1"/>
</dbReference>
<organism evidence="1 2">
    <name type="scientific">Ezakiella coagulans</name>
    <dbReference type="NCBI Taxonomy" id="46507"/>
    <lineage>
        <taxon>Bacteria</taxon>
        <taxon>Bacillati</taxon>
        <taxon>Bacillota</taxon>
        <taxon>Tissierellia</taxon>
        <taxon>Ezakiella</taxon>
    </lineage>
</organism>
<dbReference type="Proteomes" id="UP000245793">
    <property type="component" value="Unassembled WGS sequence"/>
</dbReference>
<comment type="caution">
    <text evidence="1">The sequence shown here is derived from an EMBL/GenBank/DDBJ whole genome shotgun (WGS) entry which is preliminary data.</text>
</comment>
<reference evidence="1 2" key="1">
    <citation type="submission" date="2018-04" db="EMBL/GenBank/DDBJ databases">
        <title>Genomic Encyclopedia of Type Strains, Phase IV (KMG-IV): sequencing the most valuable type-strain genomes for metagenomic binning, comparative biology and taxonomic classification.</title>
        <authorList>
            <person name="Goeker M."/>
        </authorList>
    </citation>
    <scope>NUCLEOTIDE SEQUENCE [LARGE SCALE GENOMIC DNA]</scope>
    <source>
        <strain evidence="1 2">DSM 20705</strain>
    </source>
</reference>
<evidence type="ECO:0000313" key="2">
    <source>
        <dbReference type="Proteomes" id="UP000245793"/>
    </source>
</evidence>
<dbReference type="SUPFAM" id="SSF53850">
    <property type="entry name" value="Periplasmic binding protein-like II"/>
    <property type="match status" value="1"/>
</dbReference>
<gene>
    <name evidence="1" type="ORF">C7381_1055</name>
</gene>
<dbReference type="AlphaFoldDB" id="A0A2U1E330"/>
<dbReference type="Pfam" id="PF12974">
    <property type="entry name" value="Phosphonate-bd"/>
    <property type="match status" value="1"/>
</dbReference>
<sequence>MTNKIRVGAVIYDPKVTIIWDMIHKFFIERGMDVEGVYFKDYDLQVDAVVNGDIDIAWNSPLAWLQTQIRTKGESENGPMRDTDQDRKTICLVRKGGDIKSFEDLKGKKIGFGAFDSPQARLIPIYYLKTKGLEYGKDYEEVRFDKGVGLNGDHVGGELDAVKALENGDVDCAFTIDLNYNAWTNDGTIDKNQLEVLGETPHFDHCIFSARIGFPSEDFKDWSKILFTMDYNDPEHKKIMDMEGLKEWVPGRTTGFEQITNAEKYLDFFGKYRD</sequence>
<evidence type="ECO:0000313" key="1">
    <source>
        <dbReference type="EMBL" id="PVY94305.1"/>
    </source>
</evidence>
<dbReference type="Gene3D" id="3.40.190.10">
    <property type="entry name" value="Periplasmic binding protein-like II"/>
    <property type="match status" value="2"/>
</dbReference>
<dbReference type="PANTHER" id="PTHR35841:SF1">
    <property type="entry name" value="PHOSPHONATES-BINDING PERIPLASMIC PROTEIN"/>
    <property type="match status" value="1"/>
</dbReference>